<evidence type="ECO:0000313" key="1">
    <source>
        <dbReference type="EMBL" id="MBF9223834.1"/>
    </source>
</evidence>
<keyword evidence="2" id="KW-1185">Reference proteome</keyword>
<accession>A0ABS0IA95</accession>
<proteinExistence type="predicted"/>
<reference evidence="1 2" key="1">
    <citation type="submission" date="2020-11" db="EMBL/GenBank/DDBJ databases">
        <authorList>
            <person name="Kim M.K."/>
        </authorList>
    </citation>
    <scope>NUCLEOTIDE SEQUENCE [LARGE SCALE GENOMIC DNA]</scope>
    <source>
        <strain evidence="1 2">BT662</strain>
    </source>
</reference>
<comment type="caution">
    <text evidence="1">The sequence shown here is derived from an EMBL/GenBank/DDBJ whole genome shotgun (WGS) entry which is preliminary data.</text>
</comment>
<organism evidence="1 2">
    <name type="scientific">Hymenobacter ruricola</name>
    <dbReference type="NCBI Taxonomy" id="2791023"/>
    <lineage>
        <taxon>Bacteria</taxon>
        <taxon>Pseudomonadati</taxon>
        <taxon>Bacteroidota</taxon>
        <taxon>Cytophagia</taxon>
        <taxon>Cytophagales</taxon>
        <taxon>Hymenobacteraceae</taxon>
        <taxon>Hymenobacter</taxon>
    </lineage>
</organism>
<evidence type="ECO:0000313" key="2">
    <source>
        <dbReference type="Proteomes" id="UP000618931"/>
    </source>
</evidence>
<evidence type="ECO:0008006" key="3">
    <source>
        <dbReference type="Google" id="ProtNLM"/>
    </source>
</evidence>
<name>A0ABS0IA95_9BACT</name>
<dbReference type="RefSeq" id="WP_196295258.1">
    <property type="nucleotide sequence ID" value="NZ_JADQDM010000019.1"/>
</dbReference>
<protein>
    <recommendedName>
        <fullName evidence="3">DUF1735 domain-containing protein</fullName>
    </recommendedName>
</protein>
<dbReference type="PROSITE" id="PS51257">
    <property type="entry name" value="PROKAR_LIPOPROTEIN"/>
    <property type="match status" value="1"/>
</dbReference>
<sequence>MTMKKFFLLAPLALFLLVVGCKKIDQLLTFTVDTTQSVEVPAFPGTNLLAPVTVTTNSAASFQNNKTSKDKVKDVYLDQLVLTITNPAGKTFDFLDNLEVYINTPNGNNKILLANITSVPQGTNTIKLTPTTARLDEYLKSETYELTVIAKTNNKAFDPNTLKYTVKADSRFKVTANPL</sequence>
<dbReference type="EMBL" id="JADQDM010000019">
    <property type="protein sequence ID" value="MBF9223834.1"/>
    <property type="molecule type" value="Genomic_DNA"/>
</dbReference>
<gene>
    <name evidence="1" type="ORF">I2H31_22225</name>
</gene>
<dbReference type="Proteomes" id="UP000618931">
    <property type="component" value="Unassembled WGS sequence"/>
</dbReference>